<accession>A0A4Y7SPB9</accession>
<dbReference type="AlphaFoldDB" id="A0A4Y7SPB9"/>
<sequence>MVGGRLFNLLSFVGRAAAWVELDPKLIPRIDEPLNVFSLGRPSFLPEELLKTIVGNTATGAVNFTKGDGNGTKTHIYDGEDIVGYFDTNTGEARVFPDYTTIKAANGSINVKNGINFFKRGSRFFPADDTFLELVKGSSLIGSTILDTPDGSEQTPESTYLTLATIKRTLQAGNKTYPVCGPGSQATFGVGPGDKVLSVSYLWKPAKKNEECVKPSPIDAVVKRIKEGLVLNAVEDNKHVIKVYHVDTCFYDSGVNFIQPVYRVFAETFVHGEKKPTNATQILRYFPIGDTTPENLLPPGPSGDAEPPVQPDTQVLASRSFDSFPPLHQRGIKPRVTVGRYVTRNDSAQAAFLDNANVFWKNLVSSSSIEFVNSQYYWAYPWLYGSSASSFVNNVNVALTESHGAFHLFSTFADSGSVDAVTIPGGLPSTGYGPGPKSTGLAYWLINSCEVIPTRIDFEALSDPAPKCQVFDPWWPVFRGGIHAIMGWRTSPFFSDNVAVNTAAAMALGRPVASSWLNAAHTDPAFNGRPTYVGHGTGITQPNGRATVIYPCGRGSDRAWQVEDLGKPTCLEMRYYNND</sequence>
<dbReference type="OrthoDB" id="5424205at2759"/>
<keyword evidence="1" id="KW-0732">Signal</keyword>
<reference evidence="2 3" key="1">
    <citation type="journal article" date="2019" name="Nat. Ecol. Evol.">
        <title>Megaphylogeny resolves global patterns of mushroom evolution.</title>
        <authorList>
            <person name="Varga T."/>
            <person name="Krizsan K."/>
            <person name="Foldi C."/>
            <person name="Dima B."/>
            <person name="Sanchez-Garcia M."/>
            <person name="Sanchez-Ramirez S."/>
            <person name="Szollosi G.J."/>
            <person name="Szarkandi J.G."/>
            <person name="Papp V."/>
            <person name="Albert L."/>
            <person name="Andreopoulos W."/>
            <person name="Angelini C."/>
            <person name="Antonin V."/>
            <person name="Barry K.W."/>
            <person name="Bougher N.L."/>
            <person name="Buchanan P."/>
            <person name="Buyck B."/>
            <person name="Bense V."/>
            <person name="Catcheside P."/>
            <person name="Chovatia M."/>
            <person name="Cooper J."/>
            <person name="Damon W."/>
            <person name="Desjardin D."/>
            <person name="Finy P."/>
            <person name="Geml J."/>
            <person name="Haridas S."/>
            <person name="Hughes K."/>
            <person name="Justo A."/>
            <person name="Karasinski D."/>
            <person name="Kautmanova I."/>
            <person name="Kiss B."/>
            <person name="Kocsube S."/>
            <person name="Kotiranta H."/>
            <person name="LaButti K.M."/>
            <person name="Lechner B.E."/>
            <person name="Liimatainen K."/>
            <person name="Lipzen A."/>
            <person name="Lukacs Z."/>
            <person name="Mihaltcheva S."/>
            <person name="Morgado L.N."/>
            <person name="Niskanen T."/>
            <person name="Noordeloos M.E."/>
            <person name="Ohm R.A."/>
            <person name="Ortiz-Santana B."/>
            <person name="Ovrebo C."/>
            <person name="Racz N."/>
            <person name="Riley R."/>
            <person name="Savchenko A."/>
            <person name="Shiryaev A."/>
            <person name="Soop K."/>
            <person name="Spirin V."/>
            <person name="Szebenyi C."/>
            <person name="Tomsovsky M."/>
            <person name="Tulloss R.E."/>
            <person name="Uehling J."/>
            <person name="Grigoriev I.V."/>
            <person name="Vagvolgyi C."/>
            <person name="Papp T."/>
            <person name="Martin F.M."/>
            <person name="Miettinen O."/>
            <person name="Hibbett D.S."/>
            <person name="Nagy L.G."/>
        </authorList>
    </citation>
    <scope>NUCLEOTIDE SEQUENCE [LARGE SCALE GENOMIC DNA]</scope>
    <source>
        <strain evidence="2 3">FP101781</strain>
    </source>
</reference>
<evidence type="ECO:0000313" key="3">
    <source>
        <dbReference type="Proteomes" id="UP000298030"/>
    </source>
</evidence>
<name>A0A4Y7SPB9_COPMI</name>
<evidence type="ECO:0000256" key="1">
    <source>
        <dbReference type="SAM" id="SignalP"/>
    </source>
</evidence>
<dbReference type="EMBL" id="QPFP01000074">
    <property type="protein sequence ID" value="TEB23727.1"/>
    <property type="molecule type" value="Genomic_DNA"/>
</dbReference>
<comment type="caution">
    <text evidence="2">The sequence shown here is derived from an EMBL/GenBank/DDBJ whole genome shotgun (WGS) entry which is preliminary data.</text>
</comment>
<keyword evidence="3" id="KW-1185">Reference proteome</keyword>
<dbReference type="Proteomes" id="UP000298030">
    <property type="component" value="Unassembled WGS sequence"/>
</dbReference>
<feature type="signal peptide" evidence="1">
    <location>
        <begin position="1"/>
        <end position="18"/>
    </location>
</feature>
<feature type="chain" id="PRO_5021435748" evidence="1">
    <location>
        <begin position="19"/>
        <end position="579"/>
    </location>
</feature>
<proteinExistence type="predicted"/>
<gene>
    <name evidence="2" type="ORF">FA13DRAFT_1400567</name>
</gene>
<organism evidence="2 3">
    <name type="scientific">Coprinellus micaceus</name>
    <name type="common">Glistening ink-cap mushroom</name>
    <name type="synonym">Coprinus micaceus</name>
    <dbReference type="NCBI Taxonomy" id="71717"/>
    <lineage>
        <taxon>Eukaryota</taxon>
        <taxon>Fungi</taxon>
        <taxon>Dikarya</taxon>
        <taxon>Basidiomycota</taxon>
        <taxon>Agaricomycotina</taxon>
        <taxon>Agaricomycetes</taxon>
        <taxon>Agaricomycetidae</taxon>
        <taxon>Agaricales</taxon>
        <taxon>Agaricineae</taxon>
        <taxon>Psathyrellaceae</taxon>
        <taxon>Coprinellus</taxon>
    </lineage>
</organism>
<evidence type="ECO:0000313" key="2">
    <source>
        <dbReference type="EMBL" id="TEB23727.1"/>
    </source>
</evidence>
<protein>
    <submittedName>
        <fullName evidence="2">Uncharacterized protein</fullName>
    </submittedName>
</protein>